<accession>A0A1J8PTX3</accession>
<organism evidence="2 3">
    <name type="scientific">Rhizopogon vesiculosus</name>
    <dbReference type="NCBI Taxonomy" id="180088"/>
    <lineage>
        <taxon>Eukaryota</taxon>
        <taxon>Fungi</taxon>
        <taxon>Dikarya</taxon>
        <taxon>Basidiomycota</taxon>
        <taxon>Agaricomycotina</taxon>
        <taxon>Agaricomycetes</taxon>
        <taxon>Agaricomycetidae</taxon>
        <taxon>Boletales</taxon>
        <taxon>Suillineae</taxon>
        <taxon>Rhizopogonaceae</taxon>
        <taxon>Rhizopogon</taxon>
    </lineage>
</organism>
<name>A0A1J8PTX3_9AGAM</name>
<dbReference type="OrthoDB" id="2692240at2759"/>
<gene>
    <name evidence="2" type="ORF">AZE42_10987</name>
</gene>
<dbReference type="Proteomes" id="UP000183567">
    <property type="component" value="Unassembled WGS sequence"/>
</dbReference>
<sequence>MSASSTGSISTTAIVLFVFTIVITILTIILLVGVRVRNRDHNDHLARPSQFPIFPRSKASLEHDLTVLISPSRPTVVGRTSTKGYPVIHMTITPPTPARLPSGRTLLDEVHKSPRQL</sequence>
<evidence type="ECO:0000256" key="1">
    <source>
        <dbReference type="SAM" id="Phobius"/>
    </source>
</evidence>
<dbReference type="AlphaFoldDB" id="A0A1J8PTX3"/>
<comment type="caution">
    <text evidence="2">The sequence shown here is derived from an EMBL/GenBank/DDBJ whole genome shotgun (WGS) entry which is preliminary data.</text>
</comment>
<reference evidence="2 3" key="1">
    <citation type="submission" date="2016-03" db="EMBL/GenBank/DDBJ databases">
        <title>Comparative genomics of the ectomycorrhizal sister species Rhizopogon vinicolor and Rhizopogon vesiculosus (Basidiomycota: Boletales) reveals a divergence of the mating type B locus.</title>
        <authorList>
            <person name="Mujic A.B."/>
            <person name="Kuo A."/>
            <person name="Tritt A."/>
            <person name="Lipzen A."/>
            <person name="Chen C."/>
            <person name="Johnson J."/>
            <person name="Sharma A."/>
            <person name="Barry K."/>
            <person name="Grigoriev I.V."/>
            <person name="Spatafora J.W."/>
        </authorList>
    </citation>
    <scope>NUCLEOTIDE SEQUENCE [LARGE SCALE GENOMIC DNA]</scope>
    <source>
        <strain evidence="2 3">AM-OR11-056</strain>
    </source>
</reference>
<keyword evidence="3" id="KW-1185">Reference proteome</keyword>
<evidence type="ECO:0000313" key="3">
    <source>
        <dbReference type="Proteomes" id="UP000183567"/>
    </source>
</evidence>
<dbReference type="EMBL" id="LVVM01004536">
    <property type="protein sequence ID" value="OJA12678.1"/>
    <property type="molecule type" value="Genomic_DNA"/>
</dbReference>
<keyword evidence="1" id="KW-0812">Transmembrane</keyword>
<protein>
    <submittedName>
        <fullName evidence="2">Uncharacterized protein</fullName>
    </submittedName>
</protein>
<proteinExistence type="predicted"/>
<evidence type="ECO:0000313" key="2">
    <source>
        <dbReference type="EMBL" id="OJA12678.1"/>
    </source>
</evidence>
<feature type="transmembrane region" description="Helical" evidence="1">
    <location>
        <begin position="12"/>
        <end position="34"/>
    </location>
</feature>
<keyword evidence="1" id="KW-1133">Transmembrane helix</keyword>
<keyword evidence="1" id="KW-0472">Membrane</keyword>